<organism evidence="1 2">
    <name type="scientific">Deinococcus malanensis</name>
    <dbReference type="NCBI Taxonomy" id="1706855"/>
    <lineage>
        <taxon>Bacteria</taxon>
        <taxon>Thermotogati</taxon>
        <taxon>Deinococcota</taxon>
        <taxon>Deinococci</taxon>
        <taxon>Deinococcales</taxon>
        <taxon>Deinococcaceae</taxon>
        <taxon>Deinococcus</taxon>
    </lineage>
</organism>
<comment type="caution">
    <text evidence="1">The sequence shown here is derived from an EMBL/GenBank/DDBJ whole genome shotgun (WGS) entry which is preliminary data.</text>
</comment>
<name>A0ABQ2EXS9_9DEIO</name>
<evidence type="ECO:0000313" key="2">
    <source>
        <dbReference type="Proteomes" id="UP000647587"/>
    </source>
</evidence>
<dbReference type="SUPFAM" id="SSF51735">
    <property type="entry name" value="NAD(P)-binding Rossmann-fold domains"/>
    <property type="match status" value="1"/>
</dbReference>
<proteinExistence type="predicted"/>
<dbReference type="Gene3D" id="3.40.50.720">
    <property type="entry name" value="NAD(P)-binding Rossmann-like Domain"/>
    <property type="match status" value="1"/>
</dbReference>
<accession>A0ABQ2EXS9</accession>
<evidence type="ECO:0000313" key="1">
    <source>
        <dbReference type="EMBL" id="GGK31482.1"/>
    </source>
</evidence>
<evidence type="ECO:0008006" key="3">
    <source>
        <dbReference type="Google" id="ProtNLM"/>
    </source>
</evidence>
<dbReference type="InterPro" id="IPR036291">
    <property type="entry name" value="NAD(P)-bd_dom_sf"/>
</dbReference>
<keyword evidence="2" id="KW-1185">Reference proteome</keyword>
<sequence length="186" mass="19940">MLARRHHGRLTLVARNAQRLHALRDDLVSGGADAHATLDMSDVRKADLVVLLTSATDAVLRSEHLKPGAVVLDDTQPRNTDASLLDTRLDVTILDGGLVEIPGNYMRGSIGLPRGVAYACLAETLLLGLSGHRGHFSIGASTVDQAEHMVSLAQRYSHLGFHIAPPHSFSRPLNTPAPRSPQLSLA</sequence>
<dbReference type="EMBL" id="BMPP01000011">
    <property type="protein sequence ID" value="GGK31482.1"/>
    <property type="molecule type" value="Genomic_DNA"/>
</dbReference>
<gene>
    <name evidence="1" type="ORF">GCM10008955_26660</name>
</gene>
<protein>
    <recommendedName>
        <fullName evidence="3">Quinate/shikimate 5-dehydrogenase/glutamyl-tRNA reductase domain-containing protein</fullName>
    </recommendedName>
</protein>
<reference evidence="2" key="1">
    <citation type="journal article" date="2019" name="Int. J. Syst. Evol. Microbiol.">
        <title>The Global Catalogue of Microorganisms (GCM) 10K type strain sequencing project: providing services to taxonomists for standard genome sequencing and annotation.</title>
        <authorList>
            <consortium name="The Broad Institute Genomics Platform"/>
            <consortium name="The Broad Institute Genome Sequencing Center for Infectious Disease"/>
            <person name="Wu L."/>
            <person name="Ma J."/>
        </authorList>
    </citation>
    <scope>NUCLEOTIDE SEQUENCE [LARGE SCALE GENOMIC DNA]</scope>
    <source>
        <strain evidence="2">JCM 30331</strain>
    </source>
</reference>
<dbReference type="Proteomes" id="UP000647587">
    <property type="component" value="Unassembled WGS sequence"/>
</dbReference>